<comment type="caution">
    <text evidence="2">The sequence shown here is derived from an EMBL/GenBank/DDBJ whole genome shotgun (WGS) entry which is preliminary data.</text>
</comment>
<dbReference type="Proteomes" id="UP000191554">
    <property type="component" value="Unassembled WGS sequence"/>
</dbReference>
<dbReference type="SUPFAM" id="SSF141371">
    <property type="entry name" value="PilZ domain-like"/>
    <property type="match status" value="1"/>
</dbReference>
<protein>
    <submittedName>
        <fullName evidence="2">PilZ domain protein</fullName>
    </submittedName>
</protein>
<dbReference type="RefSeq" id="WP_165755650.1">
    <property type="nucleotide sequence ID" value="NZ_MZGX01000004.1"/>
</dbReference>
<dbReference type="GO" id="GO:0035438">
    <property type="term" value="F:cyclic-di-GMP binding"/>
    <property type="evidence" value="ECO:0007669"/>
    <property type="project" value="InterPro"/>
</dbReference>
<evidence type="ECO:0000313" key="3">
    <source>
        <dbReference type="Proteomes" id="UP000191554"/>
    </source>
</evidence>
<dbReference type="InterPro" id="IPR009875">
    <property type="entry name" value="PilZ_domain"/>
</dbReference>
<name>A0A1V4SNP3_RUMHU</name>
<evidence type="ECO:0000313" key="2">
    <source>
        <dbReference type="EMBL" id="OPX45492.1"/>
    </source>
</evidence>
<evidence type="ECO:0000259" key="1">
    <source>
        <dbReference type="Pfam" id="PF07238"/>
    </source>
</evidence>
<sequence>MNSACISKLIVPGSLVSFRKLNQSAWSLNIITECIEDTICLPFTNDLLRACLFSGTPVDIKFNNQYYEYILNCSVVKIELSRFPYIRVKVHNICESQNHRIFPRLDVYLPAALSTSSSSYYCNVSNLSLGGTAFLIDQEIPENSPCEINILLDDNSSIYAKGQIVTASTENALYKYCMMFTFMEEENSNRLYSYLISLENSYAGLRNKYLHNTK</sequence>
<dbReference type="STRING" id="48256.CLHUN_08670"/>
<accession>A0A1V4SNP3</accession>
<reference evidence="2 3" key="1">
    <citation type="submission" date="2017-03" db="EMBL/GenBank/DDBJ databases">
        <title>Genome sequence of Clostridium hungatei DSM 14427.</title>
        <authorList>
            <person name="Poehlein A."/>
            <person name="Daniel R."/>
        </authorList>
    </citation>
    <scope>NUCLEOTIDE SEQUENCE [LARGE SCALE GENOMIC DNA]</scope>
    <source>
        <strain evidence="2 3">DSM 14427</strain>
    </source>
</reference>
<organism evidence="2 3">
    <name type="scientific">Ruminiclostridium hungatei</name>
    <name type="common">Clostridium hungatei</name>
    <dbReference type="NCBI Taxonomy" id="48256"/>
    <lineage>
        <taxon>Bacteria</taxon>
        <taxon>Bacillati</taxon>
        <taxon>Bacillota</taxon>
        <taxon>Clostridia</taxon>
        <taxon>Eubacteriales</taxon>
        <taxon>Oscillospiraceae</taxon>
        <taxon>Ruminiclostridium</taxon>
    </lineage>
</organism>
<dbReference type="EMBL" id="MZGX01000004">
    <property type="protein sequence ID" value="OPX45492.1"/>
    <property type="molecule type" value="Genomic_DNA"/>
</dbReference>
<keyword evidence="3" id="KW-1185">Reference proteome</keyword>
<gene>
    <name evidence="2" type="ORF">CLHUN_08670</name>
</gene>
<feature type="domain" description="PilZ" evidence="1">
    <location>
        <begin position="100"/>
        <end position="195"/>
    </location>
</feature>
<dbReference type="Gene3D" id="2.40.10.220">
    <property type="entry name" value="predicted glycosyltransferase like domains"/>
    <property type="match status" value="1"/>
</dbReference>
<dbReference type="Pfam" id="PF07238">
    <property type="entry name" value="PilZ"/>
    <property type="match status" value="1"/>
</dbReference>
<proteinExistence type="predicted"/>
<dbReference type="AlphaFoldDB" id="A0A1V4SNP3"/>